<dbReference type="GO" id="GO:0005762">
    <property type="term" value="C:mitochondrial large ribosomal subunit"/>
    <property type="evidence" value="ECO:0007669"/>
    <property type="project" value="TreeGrafter"/>
</dbReference>
<keyword evidence="4" id="KW-1185">Reference proteome</keyword>
<protein>
    <recommendedName>
        <fullName evidence="2">Large ribosomal subunit protein bL21m</fullName>
    </recommendedName>
</protein>
<name>A0A443RTT8_9ACAR</name>
<comment type="caution">
    <text evidence="3">The sequence shown here is derived from an EMBL/GenBank/DDBJ whole genome shotgun (WGS) entry which is preliminary data.</text>
</comment>
<sequence>MASMLSRRMFASCINATLLLTEKCASINSRSVLRNLRTVNADRNVSQPRANLVSDEGKEEERQRVNSFFDRVNEQIEERKNDRHFAVIHMYSQQHLVKEGDIFIARKDVPAAVGDKVKIEKVLLIGNENLTLIGRPLLNRDLAHVEATVVEKTMTHTYTSSRKFKKQSGYRRWTFKRLPLTMLRINEVKICHKLNESQSIIQ</sequence>
<dbReference type="SUPFAM" id="SSF141091">
    <property type="entry name" value="L21p-like"/>
    <property type="match status" value="1"/>
</dbReference>
<evidence type="ECO:0000313" key="4">
    <source>
        <dbReference type="Proteomes" id="UP000288716"/>
    </source>
</evidence>
<dbReference type="OrthoDB" id="5994at2759"/>
<dbReference type="PANTHER" id="PTHR21349">
    <property type="entry name" value="50S RIBOSOMAL PROTEIN L21"/>
    <property type="match status" value="1"/>
</dbReference>
<dbReference type="EMBL" id="NCKV01036318">
    <property type="protein sequence ID" value="RWS18664.1"/>
    <property type="molecule type" value="Genomic_DNA"/>
</dbReference>
<reference evidence="3 4" key="1">
    <citation type="journal article" date="2018" name="Gigascience">
        <title>Genomes of trombidid mites reveal novel predicted allergens and laterally-transferred genes associated with secondary metabolism.</title>
        <authorList>
            <person name="Dong X."/>
            <person name="Chaisiri K."/>
            <person name="Xia D."/>
            <person name="Armstrong S.D."/>
            <person name="Fang Y."/>
            <person name="Donnelly M.J."/>
            <person name="Kadowaki T."/>
            <person name="McGarry J.W."/>
            <person name="Darby A.C."/>
            <person name="Makepeace B.L."/>
        </authorList>
    </citation>
    <scope>NUCLEOTIDE SEQUENCE [LARGE SCALE GENOMIC DNA]</scope>
    <source>
        <strain evidence="3">UoL-UT</strain>
    </source>
</reference>
<dbReference type="STRING" id="299467.A0A443RTT8"/>
<evidence type="ECO:0000256" key="1">
    <source>
        <dbReference type="ARBA" id="ARBA00008563"/>
    </source>
</evidence>
<evidence type="ECO:0000313" key="3">
    <source>
        <dbReference type="EMBL" id="RWS18664.1"/>
    </source>
</evidence>
<keyword evidence="3" id="KW-0687">Ribonucleoprotein</keyword>
<organism evidence="3 4">
    <name type="scientific">Leptotrombidium deliense</name>
    <dbReference type="NCBI Taxonomy" id="299467"/>
    <lineage>
        <taxon>Eukaryota</taxon>
        <taxon>Metazoa</taxon>
        <taxon>Ecdysozoa</taxon>
        <taxon>Arthropoda</taxon>
        <taxon>Chelicerata</taxon>
        <taxon>Arachnida</taxon>
        <taxon>Acari</taxon>
        <taxon>Acariformes</taxon>
        <taxon>Trombidiformes</taxon>
        <taxon>Prostigmata</taxon>
        <taxon>Anystina</taxon>
        <taxon>Parasitengona</taxon>
        <taxon>Trombiculoidea</taxon>
        <taxon>Trombiculidae</taxon>
        <taxon>Leptotrombidium</taxon>
    </lineage>
</organism>
<evidence type="ECO:0000256" key="2">
    <source>
        <dbReference type="ARBA" id="ARBA00044129"/>
    </source>
</evidence>
<proteinExistence type="inferred from homology"/>
<dbReference type="InterPro" id="IPR036164">
    <property type="entry name" value="bL21-like_sf"/>
</dbReference>
<dbReference type="AlphaFoldDB" id="A0A443RTT8"/>
<dbReference type="Proteomes" id="UP000288716">
    <property type="component" value="Unassembled WGS sequence"/>
</dbReference>
<keyword evidence="3" id="KW-0689">Ribosomal protein</keyword>
<dbReference type="InterPro" id="IPR028909">
    <property type="entry name" value="bL21-like"/>
</dbReference>
<dbReference type="Pfam" id="PF00829">
    <property type="entry name" value="Ribosomal_L21p"/>
    <property type="match status" value="1"/>
</dbReference>
<accession>A0A443RTT8</accession>
<dbReference type="VEuPathDB" id="VectorBase:LDEU013376"/>
<gene>
    <name evidence="3" type="ORF">B4U80_02479</name>
</gene>
<dbReference type="PANTHER" id="PTHR21349:SF0">
    <property type="entry name" value="LARGE RIBOSOMAL SUBUNIT PROTEIN BL21M"/>
    <property type="match status" value="1"/>
</dbReference>
<comment type="similarity">
    <text evidence="1">Belongs to the bacterial ribosomal protein bL21 family.</text>
</comment>
<dbReference type="GO" id="GO:0003735">
    <property type="term" value="F:structural constituent of ribosome"/>
    <property type="evidence" value="ECO:0007669"/>
    <property type="project" value="TreeGrafter"/>
</dbReference>